<comment type="caution">
    <text evidence="4">The sequence shown here is derived from an EMBL/GenBank/DDBJ whole genome shotgun (WGS) entry which is preliminary data.</text>
</comment>
<dbReference type="Proteomes" id="UP000252139">
    <property type="component" value="Unassembled WGS sequence"/>
</dbReference>
<dbReference type="OrthoDB" id="10262720at2759"/>
<dbReference type="Pfam" id="PF00012">
    <property type="entry name" value="HSP70"/>
    <property type="match status" value="1"/>
</dbReference>
<dbReference type="InterPro" id="IPR043129">
    <property type="entry name" value="ATPase_NBD"/>
</dbReference>
<keyword evidence="5" id="KW-1185">Reference proteome</keyword>
<keyword evidence="3" id="KW-0143">Chaperone</keyword>
<dbReference type="AlphaFoldDB" id="A0A367JLZ4"/>
<protein>
    <submittedName>
        <fullName evidence="4">Uncharacterized protein</fullName>
    </submittedName>
</protein>
<dbReference type="SUPFAM" id="SSF53067">
    <property type="entry name" value="Actin-like ATPase domain"/>
    <property type="match status" value="1"/>
</dbReference>
<evidence type="ECO:0000256" key="2">
    <source>
        <dbReference type="ARBA" id="ARBA00022840"/>
    </source>
</evidence>
<dbReference type="EMBL" id="PJQL01001040">
    <property type="protein sequence ID" value="RCH90964.1"/>
    <property type="molecule type" value="Genomic_DNA"/>
</dbReference>
<sequence>MSIDYGTEWFKVGLIKPGMPLDVVLNKDSKRKTQSVVTIRNNERVYGTDAISLAGRFPHLTYMNLKSIIGKNYNDPLVEEYKNRYVNKLIADKERNMPIFIHNETVQLSVEELIAYQFQNAREQASVTAGENVKDVVITVTPFANQYE</sequence>
<evidence type="ECO:0000313" key="4">
    <source>
        <dbReference type="EMBL" id="RCH90964.1"/>
    </source>
</evidence>
<reference evidence="4 5" key="1">
    <citation type="journal article" date="2018" name="G3 (Bethesda)">
        <title>Phylogenetic and Phylogenomic Definition of Rhizopus Species.</title>
        <authorList>
            <person name="Gryganskyi A.P."/>
            <person name="Golan J."/>
            <person name="Dolatabadi S."/>
            <person name="Mondo S."/>
            <person name="Robb S."/>
            <person name="Idnurm A."/>
            <person name="Muszewska A."/>
            <person name="Steczkiewicz K."/>
            <person name="Masonjones S."/>
            <person name="Liao H.L."/>
            <person name="Gajdeczka M.T."/>
            <person name="Anike F."/>
            <person name="Vuek A."/>
            <person name="Anishchenko I.M."/>
            <person name="Voigt K."/>
            <person name="de Hoog G.S."/>
            <person name="Smith M.E."/>
            <person name="Heitman J."/>
            <person name="Vilgalys R."/>
            <person name="Stajich J.E."/>
        </authorList>
    </citation>
    <scope>NUCLEOTIDE SEQUENCE [LARGE SCALE GENOMIC DNA]</scope>
    <source>
        <strain evidence="4 5">CBS 357.93</strain>
    </source>
</reference>
<dbReference type="PANTHER" id="PTHR45639">
    <property type="entry name" value="HSC70CB, ISOFORM G-RELATED"/>
    <property type="match status" value="1"/>
</dbReference>
<organism evidence="4 5">
    <name type="scientific">Rhizopus azygosporus</name>
    <name type="common">Rhizopus microsporus var. azygosporus</name>
    <dbReference type="NCBI Taxonomy" id="86630"/>
    <lineage>
        <taxon>Eukaryota</taxon>
        <taxon>Fungi</taxon>
        <taxon>Fungi incertae sedis</taxon>
        <taxon>Mucoromycota</taxon>
        <taxon>Mucoromycotina</taxon>
        <taxon>Mucoromycetes</taxon>
        <taxon>Mucorales</taxon>
        <taxon>Mucorineae</taxon>
        <taxon>Rhizopodaceae</taxon>
        <taxon>Rhizopus</taxon>
    </lineage>
</organism>
<evidence type="ECO:0000256" key="1">
    <source>
        <dbReference type="ARBA" id="ARBA00022741"/>
    </source>
</evidence>
<dbReference type="Gene3D" id="3.30.30.30">
    <property type="match status" value="1"/>
</dbReference>
<accession>A0A367JLZ4</accession>
<dbReference type="Gene3D" id="3.30.420.40">
    <property type="match status" value="1"/>
</dbReference>
<dbReference type="STRING" id="86630.A0A367JLZ4"/>
<gene>
    <name evidence="4" type="ORF">CU097_000270</name>
</gene>
<keyword evidence="2" id="KW-0067">ATP-binding</keyword>
<feature type="non-terminal residue" evidence="4">
    <location>
        <position position="148"/>
    </location>
</feature>
<proteinExistence type="predicted"/>
<dbReference type="GO" id="GO:0034663">
    <property type="term" value="C:endoplasmic reticulum chaperone complex"/>
    <property type="evidence" value="ECO:0007669"/>
    <property type="project" value="TreeGrafter"/>
</dbReference>
<dbReference type="GO" id="GO:0140662">
    <property type="term" value="F:ATP-dependent protein folding chaperone"/>
    <property type="evidence" value="ECO:0007669"/>
    <property type="project" value="InterPro"/>
</dbReference>
<keyword evidence="1" id="KW-0547">Nucleotide-binding</keyword>
<dbReference type="InterPro" id="IPR013126">
    <property type="entry name" value="Hsp_70_fam"/>
</dbReference>
<evidence type="ECO:0000256" key="3">
    <source>
        <dbReference type="ARBA" id="ARBA00023186"/>
    </source>
</evidence>
<dbReference type="GO" id="GO:0005524">
    <property type="term" value="F:ATP binding"/>
    <property type="evidence" value="ECO:0007669"/>
    <property type="project" value="UniProtKB-KW"/>
</dbReference>
<name>A0A367JLZ4_RHIAZ</name>
<dbReference type="PANTHER" id="PTHR45639:SF3">
    <property type="entry name" value="HYPOXIA UP-REGULATED PROTEIN 1"/>
    <property type="match status" value="1"/>
</dbReference>
<dbReference type="GO" id="GO:0030968">
    <property type="term" value="P:endoplasmic reticulum unfolded protein response"/>
    <property type="evidence" value="ECO:0007669"/>
    <property type="project" value="TreeGrafter"/>
</dbReference>
<evidence type="ECO:0000313" key="5">
    <source>
        <dbReference type="Proteomes" id="UP000252139"/>
    </source>
</evidence>